<gene>
    <name evidence="1" type="ORF">ACOLOM_LOCUS189</name>
</gene>
<accession>A0ACA9JX39</accession>
<dbReference type="Proteomes" id="UP000789525">
    <property type="component" value="Unassembled WGS sequence"/>
</dbReference>
<organism evidence="1 2">
    <name type="scientific">Acaulospora colombiana</name>
    <dbReference type="NCBI Taxonomy" id="27376"/>
    <lineage>
        <taxon>Eukaryota</taxon>
        <taxon>Fungi</taxon>
        <taxon>Fungi incertae sedis</taxon>
        <taxon>Mucoromycota</taxon>
        <taxon>Glomeromycotina</taxon>
        <taxon>Glomeromycetes</taxon>
        <taxon>Diversisporales</taxon>
        <taxon>Acaulosporaceae</taxon>
        <taxon>Acaulospora</taxon>
    </lineage>
</organism>
<sequence>MSGLLGLNYYDDEDDEQQSDNDGVTEEQHITVTAISFDNSGEDQGEVRKNLETKNVVWFPESMRMSWALDPVG</sequence>
<dbReference type="EMBL" id="CAJVPT010000201">
    <property type="protein sequence ID" value="CAG8440466.1"/>
    <property type="molecule type" value="Genomic_DNA"/>
</dbReference>
<evidence type="ECO:0000313" key="2">
    <source>
        <dbReference type="Proteomes" id="UP000789525"/>
    </source>
</evidence>
<reference evidence="1" key="1">
    <citation type="submission" date="2021-06" db="EMBL/GenBank/DDBJ databases">
        <authorList>
            <person name="Kallberg Y."/>
            <person name="Tangrot J."/>
            <person name="Rosling A."/>
        </authorList>
    </citation>
    <scope>NUCLEOTIDE SEQUENCE</scope>
    <source>
        <strain evidence="1">CL356</strain>
    </source>
</reference>
<evidence type="ECO:0000313" key="1">
    <source>
        <dbReference type="EMBL" id="CAG8440466.1"/>
    </source>
</evidence>
<keyword evidence="2" id="KW-1185">Reference proteome</keyword>
<proteinExistence type="predicted"/>
<comment type="caution">
    <text evidence="1">The sequence shown here is derived from an EMBL/GenBank/DDBJ whole genome shotgun (WGS) entry which is preliminary data.</text>
</comment>
<name>A0ACA9JX39_9GLOM</name>
<protein>
    <submittedName>
        <fullName evidence="1">10951_t:CDS:1</fullName>
    </submittedName>
</protein>